<dbReference type="PANTHER" id="PTHR31225">
    <property type="entry name" value="OS04G0344100 PROTEIN-RELATED"/>
    <property type="match status" value="1"/>
</dbReference>
<dbReference type="InterPro" id="IPR050148">
    <property type="entry name" value="Terpene_synthase-like"/>
</dbReference>
<feature type="domain" description="Terpene synthase N-terminal" evidence="6">
    <location>
        <begin position="2"/>
        <end position="85"/>
    </location>
</feature>
<dbReference type="Proteomes" id="UP001454036">
    <property type="component" value="Unassembled WGS sequence"/>
</dbReference>
<dbReference type="GO" id="GO:0016102">
    <property type="term" value="P:diterpenoid biosynthetic process"/>
    <property type="evidence" value="ECO:0007669"/>
    <property type="project" value="InterPro"/>
</dbReference>
<dbReference type="InterPro" id="IPR036965">
    <property type="entry name" value="Terpene_synth_N_sf"/>
</dbReference>
<dbReference type="Pfam" id="PF01397">
    <property type="entry name" value="Terpene_synth"/>
    <property type="match status" value="1"/>
</dbReference>
<dbReference type="GO" id="GO:0000287">
    <property type="term" value="F:magnesium ion binding"/>
    <property type="evidence" value="ECO:0007669"/>
    <property type="project" value="InterPro"/>
</dbReference>
<name>A0AAV3QL45_LITER</name>
<dbReference type="SFLD" id="SFLDS00005">
    <property type="entry name" value="Isoprenoid_Synthase_Type_I"/>
    <property type="match status" value="1"/>
</dbReference>
<keyword evidence="5" id="KW-0456">Lyase</keyword>
<proteinExistence type="predicted"/>
<comment type="caution">
    <text evidence="8">The sequence shown here is derived from an EMBL/GenBank/DDBJ whole genome shotgun (WGS) entry which is preliminary data.</text>
</comment>
<feature type="domain" description="Terpene synthase metal-binding" evidence="7">
    <location>
        <begin position="142"/>
        <end position="380"/>
    </location>
</feature>
<evidence type="ECO:0000256" key="5">
    <source>
        <dbReference type="ARBA" id="ARBA00023239"/>
    </source>
</evidence>
<evidence type="ECO:0000313" key="9">
    <source>
        <dbReference type="Proteomes" id="UP001454036"/>
    </source>
</evidence>
<dbReference type="InterPro" id="IPR005630">
    <property type="entry name" value="Terpene_synthase_metal-bd"/>
</dbReference>
<reference evidence="8 9" key="1">
    <citation type="submission" date="2024-01" db="EMBL/GenBank/DDBJ databases">
        <title>The complete chloroplast genome sequence of Lithospermum erythrorhizon: insights into the phylogenetic relationship among Boraginaceae species and the maternal lineages of purple gromwells.</title>
        <authorList>
            <person name="Okada T."/>
            <person name="Watanabe K."/>
        </authorList>
    </citation>
    <scope>NUCLEOTIDE SEQUENCE [LARGE SCALE GENOMIC DNA]</scope>
</reference>
<dbReference type="InterPro" id="IPR034741">
    <property type="entry name" value="Terpene_cyclase-like_1_C"/>
</dbReference>
<evidence type="ECO:0000256" key="4">
    <source>
        <dbReference type="ARBA" id="ARBA00022842"/>
    </source>
</evidence>
<dbReference type="SUPFAM" id="SSF48576">
    <property type="entry name" value="Terpenoid synthases"/>
    <property type="match status" value="1"/>
</dbReference>
<accession>A0AAV3QL45</accession>
<evidence type="ECO:0000256" key="3">
    <source>
        <dbReference type="ARBA" id="ARBA00022723"/>
    </source>
</evidence>
<protein>
    <recommendedName>
        <fullName evidence="10">Sesquiterpene synthase</fullName>
    </recommendedName>
</protein>
<dbReference type="SUPFAM" id="SSF48239">
    <property type="entry name" value="Terpenoid cyclases/Protein prenyltransferases"/>
    <property type="match status" value="1"/>
</dbReference>
<evidence type="ECO:0000259" key="7">
    <source>
        <dbReference type="Pfam" id="PF03936"/>
    </source>
</evidence>
<dbReference type="Gene3D" id="1.10.600.10">
    <property type="entry name" value="Farnesyl Diphosphate Synthase"/>
    <property type="match status" value="1"/>
</dbReference>
<evidence type="ECO:0000313" key="8">
    <source>
        <dbReference type="EMBL" id="GAA0164393.1"/>
    </source>
</evidence>
<evidence type="ECO:0000259" key="6">
    <source>
        <dbReference type="Pfam" id="PF01397"/>
    </source>
</evidence>
<dbReference type="InterPro" id="IPR008949">
    <property type="entry name" value="Isoprenoid_synthase_dom_sf"/>
</dbReference>
<evidence type="ECO:0008006" key="10">
    <source>
        <dbReference type="Google" id="ProtNLM"/>
    </source>
</evidence>
<dbReference type="GO" id="GO:0010333">
    <property type="term" value="F:terpene synthase activity"/>
    <property type="evidence" value="ECO:0007669"/>
    <property type="project" value="InterPro"/>
</dbReference>
<comment type="pathway">
    <text evidence="2">Secondary metabolite biosynthesis; terpenoid biosynthesis.</text>
</comment>
<dbReference type="EMBL" id="BAABME010005031">
    <property type="protein sequence ID" value="GAA0164393.1"/>
    <property type="molecule type" value="Genomic_DNA"/>
</dbReference>
<dbReference type="Pfam" id="PF03936">
    <property type="entry name" value="Terpene_synth_C"/>
    <property type="match status" value="1"/>
</dbReference>
<organism evidence="8 9">
    <name type="scientific">Lithospermum erythrorhizon</name>
    <name type="common">Purple gromwell</name>
    <name type="synonym">Lithospermum officinale var. erythrorhizon</name>
    <dbReference type="NCBI Taxonomy" id="34254"/>
    <lineage>
        <taxon>Eukaryota</taxon>
        <taxon>Viridiplantae</taxon>
        <taxon>Streptophyta</taxon>
        <taxon>Embryophyta</taxon>
        <taxon>Tracheophyta</taxon>
        <taxon>Spermatophyta</taxon>
        <taxon>Magnoliopsida</taxon>
        <taxon>eudicotyledons</taxon>
        <taxon>Gunneridae</taxon>
        <taxon>Pentapetalae</taxon>
        <taxon>asterids</taxon>
        <taxon>lamiids</taxon>
        <taxon>Boraginales</taxon>
        <taxon>Boraginaceae</taxon>
        <taxon>Boraginoideae</taxon>
        <taxon>Lithospermeae</taxon>
        <taxon>Lithospermum</taxon>
    </lineage>
</organism>
<evidence type="ECO:0000256" key="2">
    <source>
        <dbReference type="ARBA" id="ARBA00004721"/>
    </source>
</evidence>
<dbReference type="AlphaFoldDB" id="A0AAV3QL45"/>
<dbReference type="PANTHER" id="PTHR31225:SF93">
    <property type="entry name" value="ALPHA-HUMULENE_(-)-(E)-BETA-CARYOPHYLLENE SYNTHASE"/>
    <property type="match status" value="1"/>
</dbReference>
<dbReference type="InterPro" id="IPR008930">
    <property type="entry name" value="Terpenoid_cyclase/PrenylTrfase"/>
</dbReference>
<dbReference type="InterPro" id="IPR001906">
    <property type="entry name" value="Terpene_synth_N"/>
</dbReference>
<evidence type="ECO:0000256" key="1">
    <source>
        <dbReference type="ARBA" id="ARBA00001946"/>
    </source>
</evidence>
<sequence>MVRNKGFTIQFRWIFKKFKDPKIGGFKESLKSDTRGLLSLYEAAYVRIHSDEILEEAVSFTTTYLKSFKEKPTCHILLKEVEHALIQPLQRSIPRLEARHYISIYEELDSKNETLLKLAKLDFNLLQMLHKQELRDLSRWWKKLDIISKLGYPRDRLVECYYWALGAFYEPQYNVARILITKNLALVSVIDDTYDAYGTIEELQVFTDAVQKWNIEEIDQLPDYMKICYIALLDLFDGFEKGLKEDDRSYAVNTTKEQMKQLIQGYFIEAKWFIKGDSPPFSEYLRIGLITSTYYLLTPVCYLGMKAATEEVFSWLSQSPKIVRLCAIISRFVDDLSTYQIEKRRGQITTPIDCYMKDFGVTEDEAILKLKEMVEDGWKEISEECIKPTCMPWRILAPIVNLARVIDLVYKYDEDGYTYPERVLKYHTISLVIDPIKI</sequence>
<gene>
    <name evidence="8" type="ORF">LIER_20044</name>
</gene>
<keyword evidence="3" id="KW-0479">Metal-binding</keyword>
<dbReference type="FunFam" id="1.10.600.10:FF:000007">
    <property type="entry name" value="Isoprene synthase, chloroplastic"/>
    <property type="match status" value="1"/>
</dbReference>
<comment type="cofactor">
    <cofactor evidence="1">
        <name>Mg(2+)</name>
        <dbReference type="ChEBI" id="CHEBI:18420"/>
    </cofactor>
</comment>
<dbReference type="Gene3D" id="1.50.10.130">
    <property type="entry name" value="Terpene synthase, N-terminal domain"/>
    <property type="match status" value="1"/>
</dbReference>
<keyword evidence="9" id="KW-1185">Reference proteome</keyword>
<keyword evidence="4" id="KW-0460">Magnesium</keyword>
<dbReference type="CDD" id="cd00684">
    <property type="entry name" value="Terpene_cyclase_plant_C1"/>
    <property type="match status" value="1"/>
</dbReference>
<dbReference type="InterPro" id="IPR044814">
    <property type="entry name" value="Terpene_cyclase_plant_C1"/>
</dbReference>
<dbReference type="SFLD" id="SFLDG01019">
    <property type="entry name" value="Terpene_Cyclase_Like_1_C_Termi"/>
    <property type="match status" value="1"/>
</dbReference>